<keyword evidence="2" id="KW-1185">Reference proteome</keyword>
<accession>A0A5S3P859</accession>
<comment type="caution">
    <text evidence="1">The sequence shown here is derived from an EMBL/GenBank/DDBJ whole genome shotgun (WGS) entry which is preliminary data.</text>
</comment>
<protein>
    <submittedName>
        <fullName evidence="1">Uncharacterized protein</fullName>
    </submittedName>
</protein>
<gene>
    <name evidence="1" type="ORF">FDT80_18250</name>
</gene>
<dbReference type="AlphaFoldDB" id="A0A5S3P859"/>
<evidence type="ECO:0000313" key="2">
    <source>
        <dbReference type="Proteomes" id="UP000309550"/>
    </source>
</evidence>
<name>A0A5S3P859_9RHOB</name>
<sequence>MTKIGRFNLAVPLRKALCCKVPPFFAPINPFGAFSPYPCIPVSVVGNFQAVGPTRIRACATAAYCAPKMAARGATGHQALQIEALSAIADMVYSGQGMTQLYSALQASHTF</sequence>
<dbReference type="EMBL" id="VANS01000009">
    <property type="protein sequence ID" value="TMM49382.1"/>
    <property type="molecule type" value="Genomic_DNA"/>
</dbReference>
<proteinExistence type="predicted"/>
<organism evidence="1 2">
    <name type="scientific">Sulfitobacter sabulilitoris</name>
    <dbReference type="NCBI Taxonomy" id="2562655"/>
    <lineage>
        <taxon>Bacteria</taxon>
        <taxon>Pseudomonadati</taxon>
        <taxon>Pseudomonadota</taxon>
        <taxon>Alphaproteobacteria</taxon>
        <taxon>Rhodobacterales</taxon>
        <taxon>Roseobacteraceae</taxon>
        <taxon>Sulfitobacter</taxon>
    </lineage>
</organism>
<evidence type="ECO:0000313" key="1">
    <source>
        <dbReference type="EMBL" id="TMM49382.1"/>
    </source>
</evidence>
<dbReference type="Proteomes" id="UP000309550">
    <property type="component" value="Unassembled WGS sequence"/>
</dbReference>
<reference evidence="1 2" key="1">
    <citation type="submission" date="2019-05" db="EMBL/GenBank/DDBJ databases">
        <title>Sulfitobacter sabulilitoris sp. nov., isolated from a marine sand.</title>
        <authorList>
            <person name="Yoon J.-H."/>
        </authorList>
    </citation>
    <scope>NUCLEOTIDE SEQUENCE [LARGE SCALE GENOMIC DNA]</scope>
    <source>
        <strain evidence="1 2">HSMS-29</strain>
    </source>
</reference>